<gene>
    <name evidence="4" type="ORF">C5O23_02695</name>
</gene>
<evidence type="ECO:0000256" key="1">
    <source>
        <dbReference type="ARBA" id="ARBA00022603"/>
    </source>
</evidence>
<dbReference type="Proteomes" id="UP000244905">
    <property type="component" value="Unassembled WGS sequence"/>
</dbReference>
<evidence type="ECO:0000256" key="2">
    <source>
        <dbReference type="ARBA" id="ARBA00022691"/>
    </source>
</evidence>
<dbReference type="Pfam" id="PF05175">
    <property type="entry name" value="MTS"/>
    <property type="match status" value="1"/>
</dbReference>
<keyword evidence="5" id="KW-1185">Reference proteome</keyword>
<evidence type="ECO:0000259" key="3">
    <source>
        <dbReference type="Pfam" id="PF05175"/>
    </source>
</evidence>
<dbReference type="InterPro" id="IPR029063">
    <property type="entry name" value="SAM-dependent_MTases_sf"/>
</dbReference>
<dbReference type="EMBL" id="PUEC01000004">
    <property type="protein sequence ID" value="PWB03637.1"/>
    <property type="molecule type" value="Genomic_DNA"/>
</dbReference>
<accession>A0A2V1ILY8</accession>
<feature type="domain" description="Methyltransferase small" evidence="3">
    <location>
        <begin position="33"/>
        <end position="130"/>
    </location>
</feature>
<dbReference type="InterPro" id="IPR007848">
    <property type="entry name" value="Small_mtfrase_dom"/>
</dbReference>
<evidence type="ECO:0000313" key="4">
    <source>
        <dbReference type="EMBL" id="PWB03637.1"/>
    </source>
</evidence>
<name>A0A2V1ILY8_9BACT</name>
<protein>
    <submittedName>
        <fullName evidence="4">Methyltransferase domain-containing protein</fullName>
    </submittedName>
</protein>
<dbReference type="RefSeq" id="WP_107031419.1">
    <property type="nucleotide sequence ID" value="NZ_CAPEJN010000013.1"/>
</dbReference>
<dbReference type="Gene3D" id="3.40.50.150">
    <property type="entry name" value="Vaccinia Virus protein VP39"/>
    <property type="match status" value="1"/>
</dbReference>
<dbReference type="GO" id="GO:0032259">
    <property type="term" value="P:methylation"/>
    <property type="evidence" value="ECO:0007669"/>
    <property type="project" value="UniProtKB-KW"/>
</dbReference>
<sequence>MFQFKEFSIDDSECAMKVGTDGVLLGSWADVEGAMNIVDAGCGSGLISLMMAQRTPQARIYGVDIDGDAIKCCQSNVDSSQWKNRIEVFQNDITSFFPDKASSPLLIVSNPPFFNEPLRSPDTIRALARHGEEFGIESLLSLGAQHLVMPGDSMAFISPYGRKDEIEWLLSCNRLASRRMTSVFSRRGKKALRILWQVMPERYMNTRCVTENLYIRNEDNEYSTAYKLLTYPFYLDK</sequence>
<organism evidence="4 5">
    <name type="scientific">Duncaniella muris</name>
    <dbReference type="NCBI Taxonomy" id="2094150"/>
    <lineage>
        <taxon>Bacteria</taxon>
        <taxon>Pseudomonadati</taxon>
        <taxon>Bacteroidota</taxon>
        <taxon>Bacteroidia</taxon>
        <taxon>Bacteroidales</taxon>
        <taxon>Muribaculaceae</taxon>
        <taxon>Duncaniella</taxon>
    </lineage>
</organism>
<comment type="caution">
    <text evidence="4">The sequence shown here is derived from an EMBL/GenBank/DDBJ whole genome shotgun (WGS) entry which is preliminary data.</text>
</comment>
<reference evidence="5" key="1">
    <citation type="submission" date="2018-02" db="EMBL/GenBank/DDBJ databases">
        <authorList>
            <person name="Clavel T."/>
            <person name="Strowig T."/>
        </authorList>
    </citation>
    <scope>NUCLEOTIDE SEQUENCE [LARGE SCALE GENOMIC DNA]</scope>
    <source>
        <strain evidence="5">DSM 103720</strain>
    </source>
</reference>
<keyword evidence="1 4" id="KW-0489">Methyltransferase</keyword>
<dbReference type="GO" id="GO:0008168">
    <property type="term" value="F:methyltransferase activity"/>
    <property type="evidence" value="ECO:0007669"/>
    <property type="project" value="UniProtKB-KW"/>
</dbReference>
<dbReference type="PANTHER" id="PTHR47739:SF1">
    <property type="entry name" value="TRNA1(VAL) (ADENINE(37)-N6)-METHYLTRANSFERASE"/>
    <property type="match status" value="1"/>
</dbReference>
<dbReference type="InterPro" id="IPR050210">
    <property type="entry name" value="tRNA_Adenine-N(6)_MTase"/>
</dbReference>
<dbReference type="AlphaFoldDB" id="A0A2V1ILY8"/>
<dbReference type="CDD" id="cd02440">
    <property type="entry name" value="AdoMet_MTases"/>
    <property type="match status" value="1"/>
</dbReference>
<proteinExistence type="predicted"/>
<keyword evidence="4" id="KW-0808">Transferase</keyword>
<dbReference type="PANTHER" id="PTHR47739">
    <property type="entry name" value="TRNA1(VAL) (ADENINE(37)-N6)-METHYLTRANSFERASE"/>
    <property type="match status" value="1"/>
</dbReference>
<evidence type="ECO:0000313" key="5">
    <source>
        <dbReference type="Proteomes" id="UP000244905"/>
    </source>
</evidence>
<dbReference type="GeneID" id="82525257"/>
<dbReference type="SUPFAM" id="SSF53335">
    <property type="entry name" value="S-adenosyl-L-methionine-dependent methyltransferases"/>
    <property type="match status" value="1"/>
</dbReference>
<keyword evidence="2" id="KW-0949">S-adenosyl-L-methionine</keyword>